<feature type="transmembrane region" description="Helical" evidence="2">
    <location>
        <begin position="164"/>
        <end position="181"/>
    </location>
</feature>
<keyword evidence="4" id="KW-0645">Protease</keyword>
<gene>
    <name evidence="4" type="ORF">GYM71_10160</name>
</gene>
<feature type="transmembrane region" description="Helical" evidence="2">
    <location>
        <begin position="5"/>
        <end position="24"/>
    </location>
</feature>
<protein>
    <submittedName>
        <fullName evidence="4">CPBP family intramembrane metalloprotease</fullName>
    </submittedName>
</protein>
<name>A0ABX8WAI2_9LACO</name>
<keyword evidence="2" id="KW-0472">Membrane</keyword>
<feature type="domain" description="CAAX prenyl protease 2/Lysostaphin resistance protein A-like" evidence="3">
    <location>
        <begin position="133"/>
        <end position="221"/>
    </location>
</feature>
<dbReference type="Pfam" id="PF02517">
    <property type="entry name" value="Rce1-like"/>
    <property type="match status" value="1"/>
</dbReference>
<keyword evidence="5" id="KW-1185">Reference proteome</keyword>
<comment type="similarity">
    <text evidence="1">Belongs to the UPF0177 family.</text>
</comment>
<organism evidence="4 5">
    <name type="scientific">Lactobacillus panisapium</name>
    <dbReference type="NCBI Taxonomy" id="2012495"/>
    <lineage>
        <taxon>Bacteria</taxon>
        <taxon>Bacillati</taxon>
        <taxon>Bacillota</taxon>
        <taxon>Bacilli</taxon>
        <taxon>Lactobacillales</taxon>
        <taxon>Lactobacillaceae</taxon>
        <taxon>Lactobacillus</taxon>
    </lineage>
</organism>
<dbReference type="InterPro" id="IPR003675">
    <property type="entry name" value="Rce1/LyrA-like_dom"/>
</dbReference>
<feature type="transmembrane region" description="Helical" evidence="2">
    <location>
        <begin position="87"/>
        <end position="112"/>
    </location>
</feature>
<evidence type="ECO:0000256" key="2">
    <source>
        <dbReference type="SAM" id="Phobius"/>
    </source>
</evidence>
<reference evidence="4 5" key="1">
    <citation type="submission" date="2020-01" db="EMBL/GenBank/DDBJ databases">
        <title>Vast differences in strain-level diversity in the gut microbiota of two closely related honey bee species.</title>
        <authorList>
            <person name="Ellegaard K.M."/>
            <person name="Suenami S."/>
            <person name="Miyazaki R."/>
            <person name="Engel P."/>
        </authorList>
    </citation>
    <scope>NUCLEOTIDE SEQUENCE [LARGE SCALE GENOMIC DNA]</scope>
    <source>
        <strain evidence="4 5">ESL0416</strain>
    </source>
</reference>
<dbReference type="GO" id="GO:0008237">
    <property type="term" value="F:metallopeptidase activity"/>
    <property type="evidence" value="ECO:0007669"/>
    <property type="project" value="UniProtKB-KW"/>
</dbReference>
<dbReference type="PANTHER" id="PTHR36435:SF1">
    <property type="entry name" value="CAAX AMINO TERMINAL PROTEASE FAMILY PROTEIN"/>
    <property type="match status" value="1"/>
</dbReference>
<feature type="transmembrane region" description="Helical" evidence="2">
    <location>
        <begin position="187"/>
        <end position="204"/>
    </location>
</feature>
<keyword evidence="2" id="KW-0812">Transmembrane</keyword>
<evidence type="ECO:0000259" key="3">
    <source>
        <dbReference type="Pfam" id="PF02517"/>
    </source>
</evidence>
<sequence length="225" mass="25904">MKKTIYFLGNIIVIILAFVMYGVVEQFYFFSNKIIKNYHLNTGIYLALTLIVTLVILFILLQYYRGQLNRKNDWQFNEKPHWSTNRVLLAVVAAFVMLLSEIALILILHIGVNTTSTNQADLNAISKHAGSFYIPMITVIAPVFEETIFRGLFFNMFFSDNTNFNKWVGILASGFVFGFAHDPGLTKFILIYWLLGCILAWVYIQTKDLRYSVITHVLFNSLGFI</sequence>
<dbReference type="InterPro" id="IPR052710">
    <property type="entry name" value="CAAX_protease"/>
</dbReference>
<keyword evidence="4" id="KW-0378">Hydrolase</keyword>
<dbReference type="EMBL" id="CP048268">
    <property type="protein sequence ID" value="QYN53757.1"/>
    <property type="molecule type" value="Genomic_DNA"/>
</dbReference>
<evidence type="ECO:0000313" key="5">
    <source>
        <dbReference type="Proteomes" id="UP000826550"/>
    </source>
</evidence>
<proteinExistence type="inferred from homology"/>
<keyword evidence="4" id="KW-0482">Metalloprotease</keyword>
<accession>A0ABX8WAI2</accession>
<keyword evidence="2" id="KW-1133">Transmembrane helix</keyword>
<feature type="transmembrane region" description="Helical" evidence="2">
    <location>
        <begin position="132"/>
        <end position="152"/>
    </location>
</feature>
<dbReference type="RefSeq" id="WP_220220395.1">
    <property type="nucleotide sequence ID" value="NZ_CP048268.1"/>
</dbReference>
<dbReference type="PANTHER" id="PTHR36435">
    <property type="entry name" value="SLR1288 PROTEIN"/>
    <property type="match status" value="1"/>
</dbReference>
<evidence type="ECO:0000256" key="1">
    <source>
        <dbReference type="ARBA" id="ARBA00009067"/>
    </source>
</evidence>
<feature type="transmembrane region" description="Helical" evidence="2">
    <location>
        <begin position="44"/>
        <end position="66"/>
    </location>
</feature>
<evidence type="ECO:0000313" key="4">
    <source>
        <dbReference type="EMBL" id="QYN53757.1"/>
    </source>
</evidence>
<dbReference type="Proteomes" id="UP000826550">
    <property type="component" value="Chromosome"/>
</dbReference>